<feature type="transmembrane region" description="Helical" evidence="12">
    <location>
        <begin position="31"/>
        <end position="57"/>
    </location>
</feature>
<feature type="transmembrane region" description="Helical" evidence="12">
    <location>
        <begin position="146"/>
        <end position="164"/>
    </location>
</feature>
<dbReference type="Pfam" id="PF13853">
    <property type="entry name" value="7tm_4"/>
    <property type="match status" value="1"/>
</dbReference>
<evidence type="ECO:0000259" key="13">
    <source>
        <dbReference type="PROSITE" id="PS50262"/>
    </source>
</evidence>
<dbReference type="GeneID" id="129339408"/>
<reference evidence="15" key="1">
    <citation type="submission" date="2025-08" db="UniProtKB">
        <authorList>
            <consortium name="RefSeq"/>
        </authorList>
    </citation>
    <scope>IDENTIFICATION</scope>
    <source>
        <tissue evidence="15">Blood</tissue>
    </source>
</reference>
<keyword evidence="7 12" id="KW-1133">Transmembrane helix</keyword>
<dbReference type="GO" id="GO:0004984">
    <property type="term" value="F:olfactory receptor activity"/>
    <property type="evidence" value="ECO:0007669"/>
    <property type="project" value="InterPro"/>
</dbReference>
<dbReference type="InterPro" id="IPR017452">
    <property type="entry name" value="GPCR_Rhodpsn_7TM"/>
</dbReference>
<comment type="subcellular location">
    <subcellularLocation>
        <location evidence="2">Cell membrane</location>
        <topology evidence="2">Multi-pass membrane protein</topology>
    </subcellularLocation>
</comment>
<keyword evidence="11" id="KW-0807">Transducer</keyword>
<proteinExistence type="predicted"/>
<sequence>MKGNTRNEMSNLTFQSEFLLLEFSEVWELQFLQFLAFLILYLATVTGNLLIIAAIALDDHLHTPMCFFLMNLATLDIASVSVIIPKSIANSITHSRSISYSGCVAQVFLYFLFASTDFAILTIMARDRYVAICNPLQYETIMHKGACIQMAGSAWIICFLYSAMHTGCTFSMNFCSNVVNQFFCEIPSLLIISCSDLYLVEVGLLVFACSLSLGCFIFIIVTYVQIFTAVLRIPSVHGQKKALSTCIPHLTVVFLFESTAVLAYTRSPTKSSSVQDLVIAIIYSMVPPIMNPVIYSMRNKNIQVALWKLLGRST</sequence>
<keyword evidence="9 12" id="KW-0472">Membrane</keyword>
<dbReference type="GO" id="GO:0005886">
    <property type="term" value="C:plasma membrane"/>
    <property type="evidence" value="ECO:0007669"/>
    <property type="project" value="UniProtKB-SubCell"/>
</dbReference>
<dbReference type="RefSeq" id="XP_054849962.1">
    <property type="nucleotide sequence ID" value="XM_054993987.1"/>
</dbReference>
<evidence type="ECO:0000256" key="8">
    <source>
        <dbReference type="ARBA" id="ARBA00023040"/>
    </source>
</evidence>
<dbReference type="InterPro" id="IPR000276">
    <property type="entry name" value="GPCR_Rhodpsn"/>
</dbReference>
<dbReference type="InterPro" id="IPR050516">
    <property type="entry name" value="Olfactory_GPCR"/>
</dbReference>
<evidence type="ECO:0000256" key="2">
    <source>
        <dbReference type="ARBA" id="ARBA00004651"/>
    </source>
</evidence>
<evidence type="ECO:0000313" key="14">
    <source>
        <dbReference type="Proteomes" id="UP001190640"/>
    </source>
</evidence>
<organism evidence="14 15">
    <name type="scientific">Eublepharis macularius</name>
    <name type="common">Leopard gecko</name>
    <name type="synonym">Cyrtodactylus macularius</name>
    <dbReference type="NCBI Taxonomy" id="481883"/>
    <lineage>
        <taxon>Eukaryota</taxon>
        <taxon>Metazoa</taxon>
        <taxon>Chordata</taxon>
        <taxon>Craniata</taxon>
        <taxon>Vertebrata</taxon>
        <taxon>Euteleostomi</taxon>
        <taxon>Lepidosauria</taxon>
        <taxon>Squamata</taxon>
        <taxon>Bifurcata</taxon>
        <taxon>Gekkota</taxon>
        <taxon>Eublepharidae</taxon>
        <taxon>Eublepharinae</taxon>
        <taxon>Eublepharis</taxon>
    </lineage>
</organism>
<dbReference type="AlphaFoldDB" id="A0AA97LF59"/>
<evidence type="ECO:0000256" key="6">
    <source>
        <dbReference type="ARBA" id="ARBA00022725"/>
    </source>
</evidence>
<protein>
    <submittedName>
        <fullName evidence="15">Olfactory receptor 14I1-like</fullName>
    </submittedName>
</protein>
<feature type="transmembrane region" description="Helical" evidence="12">
    <location>
        <begin position="64"/>
        <end position="84"/>
    </location>
</feature>
<feature type="domain" description="G-protein coupled receptors family 1 profile" evidence="13">
    <location>
        <begin position="47"/>
        <end position="295"/>
    </location>
</feature>
<feature type="transmembrane region" description="Helical" evidence="12">
    <location>
        <begin position="104"/>
        <end position="125"/>
    </location>
</feature>
<gene>
    <name evidence="15" type="primary">LOC129339408</name>
</gene>
<dbReference type="PANTHER" id="PTHR26452">
    <property type="entry name" value="OLFACTORY RECEPTOR"/>
    <property type="match status" value="1"/>
</dbReference>
<dbReference type="CDD" id="cd15227">
    <property type="entry name" value="7tmA_OR14-like"/>
    <property type="match status" value="1"/>
</dbReference>
<keyword evidence="6" id="KW-0552">Olfaction</keyword>
<evidence type="ECO:0000256" key="9">
    <source>
        <dbReference type="ARBA" id="ARBA00023136"/>
    </source>
</evidence>
<dbReference type="Proteomes" id="UP001190640">
    <property type="component" value="Chromosome 12"/>
</dbReference>
<comment type="function">
    <text evidence="1">Odorant receptor.</text>
</comment>
<dbReference type="GO" id="GO:0004930">
    <property type="term" value="F:G protein-coupled receptor activity"/>
    <property type="evidence" value="ECO:0007669"/>
    <property type="project" value="UniProtKB-KW"/>
</dbReference>
<keyword evidence="4" id="KW-0716">Sensory transduction</keyword>
<feature type="transmembrane region" description="Helical" evidence="12">
    <location>
        <begin position="277"/>
        <end position="295"/>
    </location>
</feature>
<evidence type="ECO:0000256" key="10">
    <source>
        <dbReference type="ARBA" id="ARBA00023170"/>
    </source>
</evidence>
<keyword evidence="8" id="KW-0297">G-protein coupled receptor</keyword>
<evidence type="ECO:0000256" key="7">
    <source>
        <dbReference type="ARBA" id="ARBA00022989"/>
    </source>
</evidence>
<accession>A0AA97LF59</accession>
<keyword evidence="5 12" id="KW-0812">Transmembrane</keyword>
<dbReference type="FunFam" id="1.20.1070.10:FF:000037">
    <property type="entry name" value="Olfactory receptor"/>
    <property type="match status" value="1"/>
</dbReference>
<dbReference type="PROSITE" id="PS50262">
    <property type="entry name" value="G_PROTEIN_RECEP_F1_2"/>
    <property type="match status" value="1"/>
</dbReference>
<dbReference type="InterPro" id="IPR000725">
    <property type="entry name" value="Olfact_rcpt"/>
</dbReference>
<keyword evidence="3" id="KW-1003">Cell membrane</keyword>
<evidence type="ECO:0000256" key="11">
    <source>
        <dbReference type="ARBA" id="ARBA00023224"/>
    </source>
</evidence>
<dbReference type="KEGG" id="emc:129339408"/>
<evidence type="ECO:0000256" key="12">
    <source>
        <dbReference type="SAM" id="Phobius"/>
    </source>
</evidence>
<dbReference type="PRINTS" id="PR00245">
    <property type="entry name" value="OLFACTORYR"/>
</dbReference>
<evidence type="ECO:0000256" key="3">
    <source>
        <dbReference type="ARBA" id="ARBA00022475"/>
    </source>
</evidence>
<dbReference type="SUPFAM" id="SSF81321">
    <property type="entry name" value="Family A G protein-coupled receptor-like"/>
    <property type="match status" value="1"/>
</dbReference>
<evidence type="ECO:0000313" key="15">
    <source>
        <dbReference type="RefSeq" id="XP_054849962.1"/>
    </source>
</evidence>
<name>A0AA97LF59_EUBMA</name>
<feature type="transmembrane region" description="Helical" evidence="12">
    <location>
        <begin position="242"/>
        <end position="265"/>
    </location>
</feature>
<evidence type="ECO:0000256" key="1">
    <source>
        <dbReference type="ARBA" id="ARBA00002936"/>
    </source>
</evidence>
<keyword evidence="14" id="KW-1185">Reference proteome</keyword>
<feature type="transmembrane region" description="Helical" evidence="12">
    <location>
        <begin position="205"/>
        <end position="230"/>
    </location>
</feature>
<dbReference type="Gene3D" id="1.20.1070.10">
    <property type="entry name" value="Rhodopsin 7-helix transmembrane proteins"/>
    <property type="match status" value="1"/>
</dbReference>
<keyword evidence="10" id="KW-0675">Receptor</keyword>
<evidence type="ECO:0000256" key="4">
    <source>
        <dbReference type="ARBA" id="ARBA00022606"/>
    </source>
</evidence>
<evidence type="ECO:0000256" key="5">
    <source>
        <dbReference type="ARBA" id="ARBA00022692"/>
    </source>
</evidence>
<dbReference type="PRINTS" id="PR00237">
    <property type="entry name" value="GPCRRHODOPSN"/>
</dbReference>